<dbReference type="InterPro" id="IPR051316">
    <property type="entry name" value="Zinc-reg_GTPase_activator"/>
</dbReference>
<evidence type="ECO:0000259" key="6">
    <source>
        <dbReference type="SMART" id="SM00833"/>
    </source>
</evidence>
<dbReference type="SMART" id="SM00833">
    <property type="entry name" value="CobW_C"/>
    <property type="match status" value="1"/>
</dbReference>
<evidence type="ECO:0000256" key="4">
    <source>
        <dbReference type="ARBA" id="ARBA00034320"/>
    </source>
</evidence>
<comment type="catalytic activity">
    <reaction evidence="5">
        <text>GTP + H2O = GDP + phosphate + H(+)</text>
        <dbReference type="Rhea" id="RHEA:19669"/>
        <dbReference type="ChEBI" id="CHEBI:15377"/>
        <dbReference type="ChEBI" id="CHEBI:15378"/>
        <dbReference type="ChEBI" id="CHEBI:37565"/>
        <dbReference type="ChEBI" id="CHEBI:43474"/>
        <dbReference type="ChEBI" id="CHEBI:58189"/>
    </reaction>
    <physiologicalReaction direction="left-to-right" evidence="5">
        <dbReference type="Rhea" id="RHEA:19670"/>
    </physiologicalReaction>
</comment>
<dbReference type="AlphaFoldDB" id="A0A7S8CE92"/>
<comment type="similarity">
    <text evidence="4">Belongs to the SIMIBI class G3E GTPase family. ZNG1 subfamily.</text>
</comment>
<dbReference type="Proteomes" id="UP000593626">
    <property type="component" value="Chromosome"/>
</dbReference>
<evidence type="ECO:0000313" key="8">
    <source>
        <dbReference type="Proteomes" id="UP000593626"/>
    </source>
</evidence>
<dbReference type="InterPro" id="IPR003495">
    <property type="entry name" value="CobW/HypB/UreG_nucleotide-bd"/>
</dbReference>
<organism evidence="7 8">
    <name type="scientific">Mangrovibacillus cuniculi</name>
    <dbReference type="NCBI Taxonomy" id="2593652"/>
    <lineage>
        <taxon>Bacteria</taxon>
        <taxon>Bacillati</taxon>
        <taxon>Bacillota</taxon>
        <taxon>Bacilli</taxon>
        <taxon>Bacillales</taxon>
        <taxon>Bacillaceae</taxon>
        <taxon>Mangrovibacillus</taxon>
    </lineage>
</organism>
<keyword evidence="1" id="KW-0547">Nucleotide-binding</keyword>
<accession>A0A7S8CE92</accession>
<dbReference type="InterPro" id="IPR027417">
    <property type="entry name" value="P-loop_NTPase"/>
</dbReference>
<dbReference type="PANTHER" id="PTHR13748">
    <property type="entry name" value="COBW-RELATED"/>
    <property type="match status" value="1"/>
</dbReference>
<dbReference type="EMBL" id="CP049742">
    <property type="protein sequence ID" value="QPC48384.1"/>
    <property type="molecule type" value="Genomic_DNA"/>
</dbReference>
<protein>
    <submittedName>
        <fullName evidence="7">GTP-binding protein</fullName>
    </submittedName>
</protein>
<dbReference type="Pfam" id="PF02492">
    <property type="entry name" value="cobW"/>
    <property type="match status" value="1"/>
</dbReference>
<dbReference type="Pfam" id="PF07683">
    <property type="entry name" value="CobW_C"/>
    <property type="match status" value="1"/>
</dbReference>
<reference evidence="7 8" key="1">
    <citation type="submission" date="2019-07" db="EMBL/GenBank/DDBJ databases">
        <title>Genome sequence of 2 isolates from Red Sea Mangroves.</title>
        <authorList>
            <person name="Sefrji F."/>
            <person name="Michoud G."/>
            <person name="Merlino G."/>
            <person name="Daffonchio D."/>
        </authorList>
    </citation>
    <scope>NUCLEOTIDE SEQUENCE [LARGE SCALE GENOMIC DNA]</scope>
    <source>
        <strain evidence="7 8">R1DC41</strain>
    </source>
</reference>
<name>A0A7S8CE92_9BACI</name>
<dbReference type="Gene3D" id="3.40.50.300">
    <property type="entry name" value="P-loop containing nucleotide triphosphate hydrolases"/>
    <property type="match status" value="1"/>
</dbReference>
<feature type="domain" description="CobW C-terminal" evidence="6">
    <location>
        <begin position="215"/>
        <end position="300"/>
    </location>
</feature>
<keyword evidence="2" id="KW-0378">Hydrolase</keyword>
<keyword evidence="3" id="KW-0143">Chaperone</keyword>
<dbReference type="Gene3D" id="3.30.1220.10">
    <property type="entry name" value="CobW-like, C-terminal domain"/>
    <property type="match status" value="1"/>
</dbReference>
<dbReference type="SUPFAM" id="SSF52540">
    <property type="entry name" value="P-loop containing nucleoside triphosphate hydrolases"/>
    <property type="match status" value="1"/>
</dbReference>
<dbReference type="GO" id="GO:0005737">
    <property type="term" value="C:cytoplasm"/>
    <property type="evidence" value="ECO:0007669"/>
    <property type="project" value="TreeGrafter"/>
</dbReference>
<proteinExistence type="inferred from homology"/>
<dbReference type="GO" id="GO:0000166">
    <property type="term" value="F:nucleotide binding"/>
    <property type="evidence" value="ECO:0007669"/>
    <property type="project" value="UniProtKB-KW"/>
</dbReference>
<evidence type="ECO:0000256" key="1">
    <source>
        <dbReference type="ARBA" id="ARBA00022741"/>
    </source>
</evidence>
<gene>
    <name evidence="7" type="ORF">G8O30_06315</name>
</gene>
<dbReference type="KEGG" id="mcui:G8O30_06315"/>
<evidence type="ECO:0000256" key="2">
    <source>
        <dbReference type="ARBA" id="ARBA00022801"/>
    </source>
</evidence>
<dbReference type="GO" id="GO:0016787">
    <property type="term" value="F:hydrolase activity"/>
    <property type="evidence" value="ECO:0007669"/>
    <property type="project" value="UniProtKB-KW"/>
</dbReference>
<evidence type="ECO:0000256" key="3">
    <source>
        <dbReference type="ARBA" id="ARBA00023186"/>
    </source>
</evidence>
<sequence length="300" mass="34148">MPVYIVSGFLGAGKTSFLKNWILREKELQHTPAILMNELGNVSIDSDEVEDGIPLKELLGGCICCTIQEKLEAQLQELLFGEPFDSLLIETTGAAHPVEVIDSILSPLFADRFDMRGVITVVDGTRFLERNTLSIQVQQLYLEQIRHGDLIIVNKADQLSDSMQAELSQSLQSINSMSPVLFTTYSKVPSKYIDQLTFDPKSKNASLHVENTLRIQSMVYTFESSVDLEEFEAFLRELPDSIYRMKGYIPFTHSKYPYTFQYSYGMPLYFPNEMKMPTNLVIIGENLPKDELRDKLNSLY</sequence>
<dbReference type="CDD" id="cd03112">
    <property type="entry name" value="CobW-like"/>
    <property type="match status" value="1"/>
</dbReference>
<dbReference type="InterPro" id="IPR036627">
    <property type="entry name" value="CobW-likC_sf"/>
</dbReference>
<keyword evidence="8" id="KW-1185">Reference proteome</keyword>
<evidence type="ECO:0000256" key="5">
    <source>
        <dbReference type="ARBA" id="ARBA00049117"/>
    </source>
</evidence>
<dbReference type="InterPro" id="IPR011629">
    <property type="entry name" value="CobW-like_C"/>
</dbReference>
<evidence type="ECO:0000313" key="7">
    <source>
        <dbReference type="EMBL" id="QPC48384.1"/>
    </source>
</evidence>
<dbReference type="RefSeq" id="WP_239674508.1">
    <property type="nucleotide sequence ID" value="NZ_CP049742.1"/>
</dbReference>
<dbReference type="PANTHER" id="PTHR13748:SF62">
    <property type="entry name" value="COBW DOMAIN-CONTAINING PROTEIN"/>
    <property type="match status" value="1"/>
</dbReference>